<dbReference type="PROSITE" id="PS00633">
    <property type="entry name" value="BROMODOMAIN_1"/>
    <property type="match status" value="1"/>
</dbReference>
<dbReference type="GO" id="GO:0008270">
    <property type="term" value="F:zinc ion binding"/>
    <property type="evidence" value="ECO:0007669"/>
    <property type="project" value="InterPro"/>
</dbReference>
<feature type="compositionally biased region" description="Basic residues" evidence="10">
    <location>
        <begin position="1034"/>
        <end position="1044"/>
    </location>
</feature>
<dbReference type="PANTHER" id="PTHR16062:SF21">
    <property type="entry name" value="CHROMATIN STRUCTURE-REMODELING COMPLEX SUBUNIT RSC1-RELATED"/>
    <property type="match status" value="1"/>
</dbReference>
<keyword evidence="2" id="KW-0677">Repeat</keyword>
<feature type="region of interest" description="Disordered" evidence="10">
    <location>
        <begin position="976"/>
        <end position="1053"/>
    </location>
</feature>
<reference evidence="12" key="1">
    <citation type="submission" date="2021-01" db="EMBL/GenBank/DDBJ databases">
        <authorList>
            <person name="Corre E."/>
            <person name="Pelletier E."/>
            <person name="Niang G."/>
            <person name="Scheremetjew M."/>
            <person name="Finn R."/>
            <person name="Kale V."/>
            <person name="Holt S."/>
            <person name="Cochrane G."/>
            <person name="Meng A."/>
            <person name="Brown T."/>
            <person name="Cohen L."/>
        </authorList>
    </citation>
    <scope>NUCLEOTIDE SEQUENCE</scope>
    <source>
        <strain evidence="12">Clade-D-RCC2572</strain>
    </source>
</reference>
<dbReference type="InterPro" id="IPR037382">
    <property type="entry name" value="Rsc/polybromo"/>
</dbReference>
<feature type="domain" description="Bromo" evidence="11">
    <location>
        <begin position="870"/>
        <end position="942"/>
    </location>
</feature>
<dbReference type="PROSITE" id="PS50014">
    <property type="entry name" value="BROMODOMAIN_2"/>
    <property type="match status" value="2"/>
</dbReference>
<keyword evidence="6" id="KW-0804">Transcription</keyword>
<dbReference type="GO" id="GO:0016586">
    <property type="term" value="C:RSC-type complex"/>
    <property type="evidence" value="ECO:0007669"/>
    <property type="project" value="InterPro"/>
</dbReference>
<dbReference type="InterPro" id="IPR013088">
    <property type="entry name" value="Znf_NHR/GATA"/>
</dbReference>
<evidence type="ECO:0000256" key="2">
    <source>
        <dbReference type="ARBA" id="ARBA00022737"/>
    </source>
</evidence>
<dbReference type="CDD" id="cd04369">
    <property type="entry name" value="Bromodomain"/>
    <property type="match status" value="2"/>
</dbReference>
<keyword evidence="3" id="KW-0156">Chromatin regulator</keyword>
<evidence type="ECO:0000256" key="9">
    <source>
        <dbReference type="SAM" id="Coils"/>
    </source>
</evidence>
<evidence type="ECO:0000256" key="5">
    <source>
        <dbReference type="ARBA" id="ARBA00023117"/>
    </source>
</evidence>
<feature type="region of interest" description="Disordered" evidence="10">
    <location>
        <begin position="399"/>
        <end position="422"/>
    </location>
</feature>
<gene>
    <name evidence="12" type="ORF">OMED0929_LOCUS2248</name>
</gene>
<name>A0A7S0KGS2_9CHLO</name>
<feature type="region of interest" description="Disordered" evidence="10">
    <location>
        <begin position="36"/>
        <end position="85"/>
    </location>
</feature>
<dbReference type="Gene3D" id="3.10.390.10">
    <property type="entry name" value="SAND domain-like"/>
    <property type="match status" value="1"/>
</dbReference>
<feature type="coiled-coil region" evidence="9">
    <location>
        <begin position="2"/>
        <end position="29"/>
    </location>
</feature>
<feature type="compositionally biased region" description="Acidic residues" evidence="10">
    <location>
        <begin position="408"/>
        <end position="421"/>
    </location>
</feature>
<dbReference type="Gene3D" id="2.30.30.140">
    <property type="match status" value="1"/>
</dbReference>
<dbReference type="CDD" id="cd20404">
    <property type="entry name" value="Tudor_Agenet_AtEML-like"/>
    <property type="match status" value="2"/>
</dbReference>
<dbReference type="GO" id="GO:0003682">
    <property type="term" value="F:chromatin binding"/>
    <property type="evidence" value="ECO:0007669"/>
    <property type="project" value="TreeGrafter"/>
</dbReference>
<dbReference type="SMART" id="SM00401">
    <property type="entry name" value="ZnF_GATA"/>
    <property type="match status" value="1"/>
</dbReference>
<organism evidence="12">
    <name type="scientific">Ostreococcus mediterraneus</name>
    <dbReference type="NCBI Taxonomy" id="1486918"/>
    <lineage>
        <taxon>Eukaryota</taxon>
        <taxon>Viridiplantae</taxon>
        <taxon>Chlorophyta</taxon>
        <taxon>Mamiellophyceae</taxon>
        <taxon>Mamiellales</taxon>
        <taxon>Bathycoccaceae</taxon>
        <taxon>Ostreococcus</taxon>
    </lineage>
</organism>
<keyword evidence="5 8" id="KW-0103">Bromodomain</keyword>
<dbReference type="CDD" id="cd00202">
    <property type="entry name" value="ZnF_GATA"/>
    <property type="match status" value="1"/>
</dbReference>
<dbReference type="InterPro" id="IPR000679">
    <property type="entry name" value="Znf_GATA"/>
</dbReference>
<evidence type="ECO:0000256" key="6">
    <source>
        <dbReference type="ARBA" id="ARBA00023163"/>
    </source>
</evidence>
<dbReference type="Pfam" id="PF00439">
    <property type="entry name" value="Bromodomain"/>
    <property type="match status" value="2"/>
</dbReference>
<dbReference type="PANTHER" id="PTHR16062">
    <property type="entry name" value="SWI/SNF-RELATED"/>
    <property type="match status" value="1"/>
</dbReference>
<proteinExistence type="predicted"/>
<comment type="subcellular location">
    <subcellularLocation>
        <location evidence="1">Nucleus</location>
    </subcellularLocation>
</comment>
<dbReference type="Gene3D" id="3.30.50.10">
    <property type="entry name" value="Erythroid Transcription Factor GATA-1, subunit A"/>
    <property type="match status" value="1"/>
</dbReference>
<keyword evidence="9" id="KW-0175">Coiled coil</keyword>
<accession>A0A7S0KGS2</accession>
<evidence type="ECO:0000256" key="4">
    <source>
        <dbReference type="ARBA" id="ARBA00023015"/>
    </source>
</evidence>
<dbReference type="SUPFAM" id="SSF47370">
    <property type="entry name" value="Bromodomain"/>
    <property type="match status" value="2"/>
</dbReference>
<dbReference type="InterPro" id="IPR018359">
    <property type="entry name" value="Bromodomain_CS"/>
</dbReference>
<dbReference type="Pfam" id="PF00320">
    <property type="entry name" value="GATA"/>
    <property type="match status" value="1"/>
</dbReference>
<evidence type="ECO:0000256" key="1">
    <source>
        <dbReference type="ARBA" id="ARBA00004123"/>
    </source>
</evidence>
<dbReference type="InterPro" id="IPR010919">
    <property type="entry name" value="SAND-like_dom_sf"/>
</dbReference>
<dbReference type="PRINTS" id="PR00503">
    <property type="entry name" value="BROMODOMAIN"/>
</dbReference>
<protein>
    <recommendedName>
        <fullName evidence="11">Bromo domain-containing protein</fullName>
    </recommendedName>
</protein>
<evidence type="ECO:0000256" key="7">
    <source>
        <dbReference type="ARBA" id="ARBA00023242"/>
    </source>
</evidence>
<dbReference type="SMART" id="SM00297">
    <property type="entry name" value="BROMO"/>
    <property type="match status" value="2"/>
</dbReference>
<keyword evidence="7" id="KW-0539">Nucleus</keyword>
<evidence type="ECO:0000256" key="3">
    <source>
        <dbReference type="ARBA" id="ARBA00022853"/>
    </source>
</evidence>
<dbReference type="SUPFAM" id="SSF57716">
    <property type="entry name" value="Glucocorticoid receptor-like (DNA-binding domain)"/>
    <property type="match status" value="1"/>
</dbReference>
<dbReference type="InterPro" id="IPR036427">
    <property type="entry name" value="Bromodomain-like_sf"/>
</dbReference>
<sequence>MTRNVEEELTEYERERLAKIERNKALMERLALAKLATDAGVGANDSGGRGGRGGRGRPKGSGGRGRGRGQEPRGPARQSSRVEKLKKEAALTAWKGCRVETSLRSHPNWEVEAEVMCLGVAEEEDRAFGGELVPRNYFIEGWVADEAYVAWTDSDGWHHVIWGEDNIKEDKRHIQTDEGGCASASSAALVILNEKVRRHMREYERNTKRRAQNAVHMLCEAEAPSWFRERPYKPTFVDRRARALWDVQNSATVMNAYNATMYSKGGGANAQQQVSIADASYSKMSYVERGRVDVLEGQVKDACVACGVSKERTTMMRLGPDKARSLCNACGLFYACMGHTDRPKGFADELNMLVEAKPIGAKVEDTRDSNNFEVKVELSVDENERVNLQWKLEEAPKLPGVAVKKEGDDDDGSDDDDDNSEDTARALKQVADVVEDYPLDAVNWDSLPHFTKLVTLAGSGCISNAQVLADEMPDEMRVKRTVPFAAHSHLERMARSGRYEKFAGNLTLTERYRPFTKEFGPEDIDGLTLFGYLNDKVQESLEAHRERRIQLASMDEGEEKRVLANEIAAEEHEGQKNFDYNVFSSIDRFQRAAERAIRNVEREQERERRAKEAEEEEIRQQAEAEFRGQFPVKKGICDMGESLGLTEEEMAKYDGLEDIPEPINVVCSGRIGVLQTMARPRCERIHDVESNTIMGPGEFERLAGCGSAKKWKSSVRMLQSDGKPGVSMGTYLIECGDEKGDSVIGRRVAIWWPTEELFFFGRIEGYNVGNGEHQVRYDDGQKEECMLFMQRVKWLDDDVPPLGNDSASMAPVLKFVRPPGVAGAKDATFRVNLGAFDVYARAKPSGTMMKNSERRKCYEILNTVRGVKDDDRMLCEPFEKLPSRQALPEYYETIKCPVDCASIERMLRKSSGGYPSVWYFLVAMELMFTNCKRFNDPEALLYKDSDVLRNVYIKAVAEKFPGQIVPPQITVYDSVDEPAWDKPADDGVLEDEADPFPVLYSPPKEKPKVTDPSRRAKPRAREDDSDSDSDRAYRPKKTLRRAPRDRRFPNDPIQATKHVLARVKGNALPPQEILDILTSKGVKDFENARRPLAAFSALLRQHPLDFIEARGGAVWELAEKEEVETESDEDDFLDHYRNASAPKPPPPLQMSKADTDLCKGVMRAIRACKTKTGRSRSVDFELLPTRKVMPEYYRAISNPIDLGSIQRCLLSGGYPTLWKFLIAIELMLSNCQAYNESKSMLYGDAEVLREVVAEAVHEKYPGHPLPKRDSVYDAKQCEDPNWKPDAKRPVLKFTMKKPVAMEIDQEPFNPPAPCKKCEMCDASRTNECFEIALKRAVHEKLPGAIVADKRSYLRSEIIEVYWAPEDTWFRAKVIKYSHARREHTVRYEADDTEETLQLWHKDSPARFPAR</sequence>
<feature type="compositionally biased region" description="Basic and acidic residues" evidence="10">
    <location>
        <begin position="1003"/>
        <end position="1033"/>
    </location>
</feature>
<evidence type="ECO:0000313" key="12">
    <source>
        <dbReference type="EMBL" id="CAD8579410.1"/>
    </source>
</evidence>
<keyword evidence="4" id="KW-0805">Transcription regulation</keyword>
<evidence type="ECO:0000256" key="10">
    <source>
        <dbReference type="SAM" id="MobiDB-lite"/>
    </source>
</evidence>
<dbReference type="SUPFAM" id="SSF63748">
    <property type="entry name" value="Tudor/PWWP/MBT"/>
    <property type="match status" value="1"/>
</dbReference>
<dbReference type="Gene3D" id="1.20.920.10">
    <property type="entry name" value="Bromodomain-like"/>
    <property type="match status" value="2"/>
</dbReference>
<evidence type="ECO:0000259" key="11">
    <source>
        <dbReference type="PROSITE" id="PS50014"/>
    </source>
</evidence>
<dbReference type="GO" id="GO:0043565">
    <property type="term" value="F:sequence-specific DNA binding"/>
    <property type="evidence" value="ECO:0007669"/>
    <property type="project" value="InterPro"/>
</dbReference>
<dbReference type="GO" id="GO:0006368">
    <property type="term" value="P:transcription elongation by RNA polymerase II"/>
    <property type="evidence" value="ECO:0007669"/>
    <property type="project" value="TreeGrafter"/>
</dbReference>
<feature type="coiled-coil region" evidence="9">
    <location>
        <begin position="586"/>
        <end position="624"/>
    </location>
</feature>
<evidence type="ECO:0000256" key="8">
    <source>
        <dbReference type="PROSITE-ProRule" id="PRU00035"/>
    </source>
</evidence>
<dbReference type="InterPro" id="IPR001487">
    <property type="entry name" value="Bromodomain"/>
</dbReference>
<feature type="domain" description="Bromo" evidence="11">
    <location>
        <begin position="1172"/>
        <end position="1242"/>
    </location>
</feature>
<dbReference type="GO" id="GO:0006338">
    <property type="term" value="P:chromatin remodeling"/>
    <property type="evidence" value="ECO:0007669"/>
    <property type="project" value="InterPro"/>
</dbReference>
<dbReference type="GO" id="GO:0006355">
    <property type="term" value="P:regulation of DNA-templated transcription"/>
    <property type="evidence" value="ECO:0007669"/>
    <property type="project" value="InterPro"/>
</dbReference>
<dbReference type="EMBL" id="HBEW01002733">
    <property type="protein sequence ID" value="CAD8579410.1"/>
    <property type="molecule type" value="Transcribed_RNA"/>
</dbReference>